<organism evidence="4 6">
    <name type="scientific">Cannabis sativa</name>
    <name type="common">Hemp</name>
    <name type="synonym">Marijuana</name>
    <dbReference type="NCBI Taxonomy" id="3483"/>
    <lineage>
        <taxon>Eukaryota</taxon>
        <taxon>Viridiplantae</taxon>
        <taxon>Streptophyta</taxon>
        <taxon>Embryophyta</taxon>
        <taxon>Tracheophyta</taxon>
        <taxon>Spermatophyta</taxon>
        <taxon>Magnoliopsida</taxon>
        <taxon>eudicotyledons</taxon>
        <taxon>Gunneridae</taxon>
        <taxon>Pentapetalae</taxon>
        <taxon>rosids</taxon>
        <taxon>fabids</taxon>
        <taxon>Rosales</taxon>
        <taxon>Cannabaceae</taxon>
        <taxon>Cannabis</taxon>
    </lineage>
</organism>
<dbReference type="PANTHER" id="PTHR33782">
    <property type="entry name" value="OS01G0121600 PROTEIN"/>
    <property type="match status" value="1"/>
</dbReference>
<reference evidence="5 6" key="1">
    <citation type="journal article" date="2020" name="bioRxiv">
        <title>Sequence and annotation of 42 cannabis genomes reveals extensive copy number variation in cannabinoid synthesis and pathogen resistance genes.</title>
        <authorList>
            <person name="Mckernan K.J."/>
            <person name="Helbert Y."/>
            <person name="Kane L.T."/>
            <person name="Ebling H."/>
            <person name="Zhang L."/>
            <person name="Liu B."/>
            <person name="Eaton Z."/>
            <person name="Mclaughlin S."/>
            <person name="Kingan S."/>
            <person name="Baybayan P."/>
            <person name="Concepcion G."/>
            <person name="Jordan M."/>
            <person name="Riva A."/>
            <person name="Barbazuk W."/>
            <person name="Harkins T."/>
        </authorList>
    </citation>
    <scope>NUCLEOTIDE SEQUENCE [LARGE SCALE GENOMIC DNA]</scope>
    <source>
        <strain evidence="5 6">cv. Jamaican Lion 4</strain>
        <strain evidence="4">Father</strain>
        <strain evidence="3">Mother</strain>
        <tissue evidence="4">Leaf</tissue>
    </source>
</reference>
<dbReference type="AlphaFoldDB" id="A0A7J6GDH2"/>
<dbReference type="EMBL" id="JAATIP010000248">
    <property type="protein sequence ID" value="KAF4356786.1"/>
    <property type="molecule type" value="Genomic_DNA"/>
</dbReference>
<keyword evidence="2" id="KW-0472">Membrane</keyword>
<proteinExistence type="predicted"/>
<dbReference type="Proteomes" id="UP000525078">
    <property type="component" value="Unassembled WGS sequence"/>
</dbReference>
<comment type="caution">
    <text evidence="4">The sequence shown here is derived from an EMBL/GenBank/DDBJ whole genome shotgun (WGS) entry which is preliminary data.</text>
</comment>
<feature type="transmembrane region" description="Helical" evidence="2">
    <location>
        <begin position="146"/>
        <end position="171"/>
    </location>
</feature>
<evidence type="ECO:0000313" key="6">
    <source>
        <dbReference type="Proteomes" id="UP000583929"/>
    </source>
</evidence>
<evidence type="ECO:0000256" key="2">
    <source>
        <dbReference type="SAM" id="Phobius"/>
    </source>
</evidence>
<name>A0A7J6GDH2_CANSA</name>
<evidence type="ECO:0000313" key="5">
    <source>
        <dbReference type="Proteomes" id="UP000525078"/>
    </source>
</evidence>
<feature type="compositionally biased region" description="Acidic residues" evidence="1">
    <location>
        <begin position="1"/>
        <end position="19"/>
    </location>
</feature>
<feature type="region of interest" description="Disordered" evidence="1">
    <location>
        <begin position="1"/>
        <end position="21"/>
    </location>
</feature>
<keyword evidence="2" id="KW-1133">Transmembrane helix</keyword>
<gene>
    <name evidence="3" type="ORF">F8388_000589</name>
    <name evidence="4" type="ORF">G4B88_028251</name>
</gene>
<evidence type="ECO:0000313" key="4">
    <source>
        <dbReference type="EMBL" id="KAF4380878.1"/>
    </source>
</evidence>
<dbReference type="PANTHER" id="PTHR33782:SF27">
    <property type="entry name" value="PROTEIN, PUTATIVE-RELATED"/>
    <property type="match status" value="1"/>
</dbReference>
<dbReference type="Proteomes" id="UP000583929">
    <property type="component" value="Unassembled WGS sequence"/>
</dbReference>
<accession>A0A7J6GDH2</accession>
<keyword evidence="6" id="KW-1185">Reference proteome</keyword>
<sequence length="179" mass="20494">MRSWDEEERGVAEGDEEEVTGLGEGSIIEVEGLWGCGGCEGCSFQPVLLRRQRQRNGTIACGSRDANGRDYGGSRIVDENMIMLRLRIQEIKQLEIDEANHKECENGSWLRSEWMEWEKQYFEYYIDDVYEGIGLLQNYLMNIRPALALGFLLLVMLSVPNSSGFLFFHMVEIAKQLLS</sequence>
<evidence type="ECO:0000313" key="3">
    <source>
        <dbReference type="EMBL" id="KAF4356786.1"/>
    </source>
</evidence>
<evidence type="ECO:0000256" key="1">
    <source>
        <dbReference type="SAM" id="MobiDB-lite"/>
    </source>
</evidence>
<dbReference type="EMBL" id="JAATIQ010000115">
    <property type="protein sequence ID" value="KAF4380878.1"/>
    <property type="molecule type" value="Genomic_DNA"/>
</dbReference>
<protein>
    <submittedName>
        <fullName evidence="4">Uncharacterized protein</fullName>
    </submittedName>
</protein>
<keyword evidence="2" id="KW-0812">Transmembrane</keyword>